<name>A0A6L5JWV4_RHOTE</name>
<evidence type="ECO:0000259" key="2">
    <source>
        <dbReference type="Pfam" id="PF07589"/>
    </source>
</evidence>
<proteinExistence type="predicted"/>
<dbReference type="Pfam" id="PF13449">
    <property type="entry name" value="Phytase-like"/>
    <property type="match status" value="1"/>
</dbReference>
<evidence type="ECO:0000256" key="1">
    <source>
        <dbReference type="SAM" id="MobiDB-lite"/>
    </source>
</evidence>
<gene>
    <name evidence="4" type="ORF">GHK24_04510</name>
</gene>
<comment type="caution">
    <text evidence="4">The sequence shown here is derived from an EMBL/GenBank/DDBJ whole genome shotgun (WGS) entry which is preliminary data.</text>
</comment>
<evidence type="ECO:0000313" key="4">
    <source>
        <dbReference type="EMBL" id="MQY51040.1"/>
    </source>
</evidence>
<dbReference type="NCBIfam" id="TIGR02595">
    <property type="entry name" value="PEP_CTERM"/>
    <property type="match status" value="1"/>
</dbReference>
<protein>
    <submittedName>
        <fullName evidence="4">PEP-CTERM sorting domain-containing protein</fullName>
    </submittedName>
</protein>
<dbReference type="InterPro" id="IPR027372">
    <property type="entry name" value="Phytase-like_dom"/>
</dbReference>
<dbReference type="PANTHER" id="PTHR37957">
    <property type="entry name" value="BLR7070 PROTEIN"/>
    <property type="match status" value="1"/>
</dbReference>
<dbReference type="SUPFAM" id="SSF63825">
    <property type="entry name" value="YWTD domain"/>
    <property type="match status" value="1"/>
</dbReference>
<dbReference type="EMBL" id="WIXJ01000002">
    <property type="protein sequence ID" value="MQY51040.1"/>
    <property type="molecule type" value="Genomic_DNA"/>
</dbReference>
<dbReference type="PANTHER" id="PTHR37957:SF1">
    <property type="entry name" value="PHYTASE-LIKE DOMAIN-CONTAINING PROTEIN"/>
    <property type="match status" value="1"/>
</dbReference>
<sequence length="522" mass="55204">MRERHTPGPLFSSHPPQRTSRRRPRLTASLPFFPRGRPARLQELLPVKKTLLSLSLASLFAAPLAHASIDLIAIGSLSGSSAGSFADLSGLTGTLENGTAANMLGGLGSGLAWAGNNTFLALPDRGPNATPWNSALDDTTSYIPRFQTVTLALSAQQDTRYGTAHPLAFTLTPTLTATTLLSSHTPLNYGVGGAPAQNTASTYYFSGRSDNFAAGQNSLNPANARLDPEGIRVANDGRSVFISDEYGPYVYQFDRFTGERIKSFALPNTFAVANLSSQGAREISSNTSGRVANKGMEGLAITPDGKTLVGFMQSPLIQDGGDGGRANRIVTIDIASGATHQYAYDNKIGSKNYNSSEILAVNDHEFLVLERDGKGLGDGSSAAVKQIYKVDLSGAQDVSGLSGEAALLAKAPSKTLFLDIKSALVAFGIPADQIPAKLEGLSFGEDVVIGGVVKHTLYVANDNDFVPGVAGSNKFFVFSFSDQDLAHLQRQNIAAIPEPETYALMLAGLGLIGLIARRRRAR</sequence>
<feature type="domain" description="Phytase-like" evidence="3">
    <location>
        <begin position="104"/>
        <end position="465"/>
    </location>
</feature>
<dbReference type="InterPro" id="IPR013424">
    <property type="entry name" value="Ice-binding_C"/>
</dbReference>
<dbReference type="Proteomes" id="UP000480275">
    <property type="component" value="Unassembled WGS sequence"/>
</dbReference>
<evidence type="ECO:0000259" key="3">
    <source>
        <dbReference type="Pfam" id="PF13449"/>
    </source>
</evidence>
<dbReference type="OrthoDB" id="384721at2"/>
<accession>A0A6L5JWV4</accession>
<evidence type="ECO:0000313" key="5">
    <source>
        <dbReference type="Proteomes" id="UP000480275"/>
    </source>
</evidence>
<reference evidence="4 5" key="1">
    <citation type="submission" date="2019-10" db="EMBL/GenBank/DDBJ databases">
        <title>Whole-genome sequence of the purple nonsulfur photosynthetic bacterium Rhodocyclus tenuis.</title>
        <authorList>
            <person name="Kyndt J.A."/>
            <person name="Meyer T.E."/>
        </authorList>
    </citation>
    <scope>NUCLEOTIDE SEQUENCE [LARGE SCALE GENOMIC DNA]</scope>
    <source>
        <strain evidence="4 5">DSM 110</strain>
    </source>
</reference>
<feature type="domain" description="Ice-binding protein C-terminal" evidence="2">
    <location>
        <begin position="495"/>
        <end position="520"/>
    </location>
</feature>
<feature type="region of interest" description="Disordered" evidence="1">
    <location>
        <begin position="1"/>
        <end position="29"/>
    </location>
</feature>
<organism evidence="4 5">
    <name type="scientific">Rhodocyclus tenuis</name>
    <name type="common">Rhodospirillum tenue</name>
    <dbReference type="NCBI Taxonomy" id="1066"/>
    <lineage>
        <taxon>Bacteria</taxon>
        <taxon>Pseudomonadati</taxon>
        <taxon>Pseudomonadota</taxon>
        <taxon>Betaproteobacteria</taxon>
        <taxon>Rhodocyclales</taxon>
        <taxon>Rhodocyclaceae</taxon>
        <taxon>Rhodocyclus</taxon>
    </lineage>
</organism>
<dbReference type="Pfam" id="PF07589">
    <property type="entry name" value="PEP-CTERM"/>
    <property type="match status" value="1"/>
</dbReference>
<dbReference type="AlphaFoldDB" id="A0A6L5JWV4"/>